<dbReference type="HOGENOM" id="CLU_1231963_0_0_1"/>
<gene>
    <name evidence="1" type="ORF">F443_00859</name>
</gene>
<name>V9G003_PHYNI</name>
<dbReference type="OrthoDB" id="124578at2759"/>
<evidence type="ECO:0000313" key="2">
    <source>
        <dbReference type="Proteomes" id="UP000018721"/>
    </source>
</evidence>
<proteinExistence type="predicted"/>
<dbReference type="Proteomes" id="UP000018721">
    <property type="component" value="Unassembled WGS sequence"/>
</dbReference>
<reference evidence="1 2" key="1">
    <citation type="submission" date="2013-11" db="EMBL/GenBank/DDBJ databases">
        <title>The Genome Sequence of Phytophthora parasitica P1569.</title>
        <authorList>
            <consortium name="The Broad Institute Genomics Platform"/>
            <person name="Russ C."/>
            <person name="Tyler B."/>
            <person name="Panabieres F."/>
            <person name="Shan W."/>
            <person name="Tripathy S."/>
            <person name="Grunwald N."/>
            <person name="Machado M."/>
            <person name="Johnson C.S."/>
            <person name="Arredondo F."/>
            <person name="Hong C."/>
            <person name="Coffey M."/>
            <person name="Young S.K."/>
            <person name="Zeng Q."/>
            <person name="Gargeya S."/>
            <person name="Fitzgerald M."/>
            <person name="Abouelleil A."/>
            <person name="Alvarado L."/>
            <person name="Chapman S.B."/>
            <person name="Gainer-Dewar J."/>
            <person name="Goldberg J."/>
            <person name="Griggs A."/>
            <person name="Gujja S."/>
            <person name="Hansen M."/>
            <person name="Howarth C."/>
            <person name="Imamovic A."/>
            <person name="Ireland A."/>
            <person name="Larimer J."/>
            <person name="McCowan C."/>
            <person name="Murphy C."/>
            <person name="Pearson M."/>
            <person name="Poon T.W."/>
            <person name="Priest M."/>
            <person name="Roberts A."/>
            <person name="Saif S."/>
            <person name="Shea T."/>
            <person name="Sykes S."/>
            <person name="Wortman J."/>
            <person name="Nusbaum C."/>
            <person name="Birren B."/>
        </authorList>
    </citation>
    <scope>NUCLEOTIDE SEQUENCE [LARGE SCALE GENOMIC DNA]</scope>
    <source>
        <strain evidence="1 2">P1569</strain>
    </source>
</reference>
<dbReference type="EMBL" id="ANIZ01000145">
    <property type="protein sequence ID" value="ETI56671.1"/>
    <property type="molecule type" value="Genomic_DNA"/>
</dbReference>
<comment type="caution">
    <text evidence="1">The sequence shown here is derived from an EMBL/GenBank/DDBJ whole genome shotgun (WGS) entry which is preliminary data.</text>
</comment>
<sequence length="225" mass="25219">MVKWNARSDLADFISYFEKQWLSSKFNKWQYFRSPCGFAKTNNPAETFNKMIKRDYSLHVRLKMADITQKLLKLCRHQSVTGRDFTTAAMPSSEMVSRVKKLFNASLLLVSNPNCNLNLLLADSTASDDKVVVKSIYSATDAADAKQKGDVNERRMEHFRQPCNGWVVATGDLTASGIQVKVENTTAQQEMTKLIGEATLTDGYEGEVVVEDEEAVEGDAEDDLS</sequence>
<evidence type="ECO:0000313" key="1">
    <source>
        <dbReference type="EMBL" id="ETI56671.1"/>
    </source>
</evidence>
<dbReference type="AlphaFoldDB" id="V9G003"/>
<keyword evidence="2" id="KW-1185">Reference proteome</keyword>
<organism evidence="1 2">
    <name type="scientific">Phytophthora nicotianae P1569</name>
    <dbReference type="NCBI Taxonomy" id="1317065"/>
    <lineage>
        <taxon>Eukaryota</taxon>
        <taxon>Sar</taxon>
        <taxon>Stramenopiles</taxon>
        <taxon>Oomycota</taxon>
        <taxon>Peronosporomycetes</taxon>
        <taxon>Peronosporales</taxon>
        <taxon>Peronosporaceae</taxon>
        <taxon>Phytophthora</taxon>
    </lineage>
</organism>
<protein>
    <submittedName>
        <fullName evidence="1">Uncharacterized protein</fullName>
    </submittedName>
</protein>
<accession>V9G003</accession>